<evidence type="ECO:0000256" key="2">
    <source>
        <dbReference type="ARBA" id="ARBA00022857"/>
    </source>
</evidence>
<keyword evidence="2" id="KW-0521">NADP</keyword>
<sequence length="363" mass="38920">MPSTTHPEFNNHTEALEVAQAFPSAIQGKTAIVTGVNPNGIGFATAEALASQSPTHLILTGRTPSKLTTSISLLRAKYPSVTYHALPMDLSDQSSVRTAANTILTNPSIPEINIVINSAGIMNIPTRTLTPDGIEITFATNHIGHFLFTCLLMPKIIAAAKTNPRGTTRIVNVSSLSPTIAKMRWSDHTFSIKNKDLPEAEQPNYNVLRQWGATDVENASYVPVEAYNQSKVANVLFGIGLTRKLWEKFGILGAALHPGIIQTELARGFGDKELEAVEKMKQAGYIQHRSLGAGAATSLVAALDPGLAEGMVGGEVRDGKENWGAFLLDCQISGLAAHLAVASEEADRLWGVSEGLVGEKFEW</sequence>
<keyword evidence="3" id="KW-0560">Oxidoreductase</keyword>
<dbReference type="Gene3D" id="3.40.50.720">
    <property type="entry name" value="NAD(P)-binding Rossmann-like Domain"/>
    <property type="match status" value="1"/>
</dbReference>
<evidence type="ECO:0000256" key="1">
    <source>
        <dbReference type="ARBA" id="ARBA00006484"/>
    </source>
</evidence>
<dbReference type="GO" id="GO:0016491">
    <property type="term" value="F:oxidoreductase activity"/>
    <property type="evidence" value="ECO:0007669"/>
    <property type="project" value="UniProtKB-KW"/>
</dbReference>
<dbReference type="Pfam" id="PF00106">
    <property type="entry name" value="adh_short"/>
    <property type="match status" value="1"/>
</dbReference>
<dbReference type="PRINTS" id="PR00081">
    <property type="entry name" value="GDHRDH"/>
</dbReference>
<dbReference type="PANTHER" id="PTHR24320:SF283">
    <property type="entry name" value="RETINOL DEHYDROGENASE 11"/>
    <property type="match status" value="1"/>
</dbReference>
<keyword evidence="5" id="KW-1185">Reference proteome</keyword>
<dbReference type="VEuPathDB" id="FungiDB:BO71DRAFT_385725"/>
<dbReference type="EMBL" id="KZ825947">
    <property type="protein sequence ID" value="PYH91364.1"/>
    <property type="molecule type" value="Genomic_DNA"/>
</dbReference>
<dbReference type="AlphaFoldDB" id="A0A319D287"/>
<dbReference type="STRING" id="1448320.A0A319D287"/>
<dbReference type="PANTHER" id="PTHR24320">
    <property type="entry name" value="RETINOL DEHYDROGENASE"/>
    <property type="match status" value="1"/>
</dbReference>
<comment type="similarity">
    <text evidence="1">Belongs to the short-chain dehydrogenases/reductases (SDR) family.</text>
</comment>
<dbReference type="Proteomes" id="UP000247810">
    <property type="component" value="Unassembled WGS sequence"/>
</dbReference>
<dbReference type="SUPFAM" id="SSF51735">
    <property type="entry name" value="NAD(P)-binding Rossmann-fold domains"/>
    <property type="match status" value="1"/>
</dbReference>
<dbReference type="InterPro" id="IPR036291">
    <property type="entry name" value="NAD(P)-bd_dom_sf"/>
</dbReference>
<protein>
    <submittedName>
        <fullName evidence="4">Putative short-chain dehydrogenase</fullName>
    </submittedName>
</protein>
<accession>A0A319D287</accession>
<evidence type="ECO:0000313" key="5">
    <source>
        <dbReference type="Proteomes" id="UP000247810"/>
    </source>
</evidence>
<dbReference type="OrthoDB" id="191139at2759"/>
<evidence type="ECO:0000313" key="4">
    <source>
        <dbReference type="EMBL" id="PYH91364.1"/>
    </source>
</evidence>
<name>A0A319D287_9EURO</name>
<evidence type="ECO:0000256" key="3">
    <source>
        <dbReference type="ARBA" id="ARBA00023002"/>
    </source>
</evidence>
<organism evidence="4 5">
    <name type="scientific">Aspergillus ellipticus CBS 707.79</name>
    <dbReference type="NCBI Taxonomy" id="1448320"/>
    <lineage>
        <taxon>Eukaryota</taxon>
        <taxon>Fungi</taxon>
        <taxon>Dikarya</taxon>
        <taxon>Ascomycota</taxon>
        <taxon>Pezizomycotina</taxon>
        <taxon>Eurotiomycetes</taxon>
        <taxon>Eurotiomycetidae</taxon>
        <taxon>Eurotiales</taxon>
        <taxon>Aspergillaceae</taxon>
        <taxon>Aspergillus</taxon>
        <taxon>Aspergillus subgen. Circumdati</taxon>
    </lineage>
</organism>
<dbReference type="InterPro" id="IPR002347">
    <property type="entry name" value="SDR_fam"/>
</dbReference>
<gene>
    <name evidence="4" type="ORF">BO71DRAFT_385725</name>
</gene>
<reference evidence="4 5" key="1">
    <citation type="submission" date="2018-02" db="EMBL/GenBank/DDBJ databases">
        <title>The genomes of Aspergillus section Nigri reveals drivers in fungal speciation.</title>
        <authorList>
            <consortium name="DOE Joint Genome Institute"/>
            <person name="Vesth T.C."/>
            <person name="Nybo J."/>
            <person name="Theobald S."/>
            <person name="Brandl J."/>
            <person name="Frisvad J.C."/>
            <person name="Nielsen K.F."/>
            <person name="Lyhne E.K."/>
            <person name="Kogle M.E."/>
            <person name="Kuo A."/>
            <person name="Riley R."/>
            <person name="Clum A."/>
            <person name="Nolan M."/>
            <person name="Lipzen A."/>
            <person name="Salamov A."/>
            <person name="Henrissat B."/>
            <person name="Wiebenga A."/>
            <person name="De vries R.P."/>
            <person name="Grigoriev I.V."/>
            <person name="Mortensen U.H."/>
            <person name="Andersen M.R."/>
            <person name="Baker S.E."/>
        </authorList>
    </citation>
    <scope>NUCLEOTIDE SEQUENCE [LARGE SCALE GENOMIC DNA]</scope>
    <source>
        <strain evidence="4 5">CBS 707.79</strain>
    </source>
</reference>
<proteinExistence type="inferred from homology"/>